<comment type="caution">
    <text evidence="2">The sequence shown here is derived from an EMBL/GenBank/DDBJ whole genome shotgun (WGS) entry which is preliminary data.</text>
</comment>
<dbReference type="EMBL" id="SDMP01000009">
    <property type="protein sequence ID" value="RYR38315.1"/>
    <property type="molecule type" value="Genomic_DNA"/>
</dbReference>
<dbReference type="Proteomes" id="UP000289738">
    <property type="component" value="Chromosome A09"/>
</dbReference>
<accession>A0A445BHZ9</accession>
<organism evidence="2 3">
    <name type="scientific">Arachis hypogaea</name>
    <name type="common">Peanut</name>
    <dbReference type="NCBI Taxonomy" id="3818"/>
    <lineage>
        <taxon>Eukaryota</taxon>
        <taxon>Viridiplantae</taxon>
        <taxon>Streptophyta</taxon>
        <taxon>Embryophyta</taxon>
        <taxon>Tracheophyta</taxon>
        <taxon>Spermatophyta</taxon>
        <taxon>Magnoliopsida</taxon>
        <taxon>eudicotyledons</taxon>
        <taxon>Gunneridae</taxon>
        <taxon>Pentapetalae</taxon>
        <taxon>rosids</taxon>
        <taxon>fabids</taxon>
        <taxon>Fabales</taxon>
        <taxon>Fabaceae</taxon>
        <taxon>Papilionoideae</taxon>
        <taxon>50 kb inversion clade</taxon>
        <taxon>dalbergioids sensu lato</taxon>
        <taxon>Dalbergieae</taxon>
        <taxon>Pterocarpus clade</taxon>
        <taxon>Arachis</taxon>
    </lineage>
</organism>
<dbReference type="GO" id="GO:0010333">
    <property type="term" value="F:terpene synthase activity"/>
    <property type="evidence" value="ECO:0007669"/>
    <property type="project" value="InterPro"/>
</dbReference>
<evidence type="ECO:0000259" key="1">
    <source>
        <dbReference type="Pfam" id="PF01397"/>
    </source>
</evidence>
<gene>
    <name evidence="2" type="ORF">Ahy_A09g043327</name>
</gene>
<dbReference type="InterPro" id="IPR036965">
    <property type="entry name" value="Terpene_synth_N_sf"/>
</dbReference>
<keyword evidence="3" id="KW-1185">Reference proteome</keyword>
<evidence type="ECO:0000313" key="2">
    <source>
        <dbReference type="EMBL" id="RYR38315.1"/>
    </source>
</evidence>
<proteinExistence type="predicted"/>
<feature type="domain" description="Terpene synthase N-terminal" evidence="1">
    <location>
        <begin position="75"/>
        <end position="136"/>
    </location>
</feature>
<evidence type="ECO:0000313" key="3">
    <source>
        <dbReference type="Proteomes" id="UP000289738"/>
    </source>
</evidence>
<dbReference type="Pfam" id="PF01397">
    <property type="entry name" value="Terpene_synth"/>
    <property type="match status" value="1"/>
</dbReference>
<dbReference type="InterPro" id="IPR008930">
    <property type="entry name" value="Terpenoid_cyclase/PrenylTrfase"/>
</dbReference>
<dbReference type="InterPro" id="IPR001906">
    <property type="entry name" value="Terpene_synth_N"/>
</dbReference>
<protein>
    <recommendedName>
        <fullName evidence="1">Terpene synthase N-terminal domain-containing protein</fullName>
    </recommendedName>
</protein>
<dbReference type="Gene3D" id="1.50.10.130">
    <property type="entry name" value="Terpene synthase, N-terminal domain"/>
    <property type="match status" value="1"/>
</dbReference>
<sequence>MECFRFLRSTGMFTFRLRFSAHIMGRGGASVARACYTCRVEGNDHGGERRLGRQRTGVRPYDSPFHGNRKQFVAAIFRVSCNVHTHKTLHATALLFRILRQHAFYVSQGANVFEGFTDDEKNFKLEIGNDVQGMLSKDIFSNMPTNLKNIISKDETENKVKESTRNVLEGLPYHHSPYRVEA</sequence>
<dbReference type="SUPFAM" id="SSF48239">
    <property type="entry name" value="Terpenoid cyclases/Protein prenyltransferases"/>
    <property type="match status" value="1"/>
</dbReference>
<dbReference type="AlphaFoldDB" id="A0A445BHZ9"/>
<reference evidence="2 3" key="1">
    <citation type="submission" date="2019-01" db="EMBL/GenBank/DDBJ databases">
        <title>Sequencing of cultivated peanut Arachis hypogaea provides insights into genome evolution and oil improvement.</title>
        <authorList>
            <person name="Chen X."/>
        </authorList>
    </citation>
    <scope>NUCLEOTIDE SEQUENCE [LARGE SCALE GENOMIC DNA]</scope>
    <source>
        <strain evidence="3">cv. Fuhuasheng</strain>
        <tissue evidence="2">Leaves</tissue>
    </source>
</reference>
<name>A0A445BHZ9_ARAHY</name>